<dbReference type="PANTHER" id="PTHR40027:SF1">
    <property type="entry name" value="CELL DIVISION PROTEIN DIVIC"/>
    <property type="match status" value="1"/>
</dbReference>
<evidence type="ECO:0000313" key="4">
    <source>
        <dbReference type="Proteomes" id="UP000180098"/>
    </source>
</evidence>
<dbReference type="InterPro" id="IPR007060">
    <property type="entry name" value="FtsL/DivIC"/>
</dbReference>
<keyword evidence="2" id="KW-0812">Transmembrane</keyword>
<sequence length="126" mass="14696">MKNGQQRKVSEINSRYIEQQEKNTEIKSRSKKGLFRRLSALGIFVVVVLVITGITLHSQSSVLERKIERKQALEMELAQLELEERDLKDEINNLHDLEYISEIARRDYYLTKPGEIIFKVAPYSSD</sequence>
<dbReference type="GO" id="GO:0051301">
    <property type="term" value="P:cell division"/>
    <property type="evidence" value="ECO:0007669"/>
    <property type="project" value="InterPro"/>
</dbReference>
<dbReference type="AlphaFoldDB" id="A0A1S2LQ53"/>
<evidence type="ECO:0000256" key="1">
    <source>
        <dbReference type="SAM" id="Coils"/>
    </source>
</evidence>
<dbReference type="Pfam" id="PF04977">
    <property type="entry name" value="DivIC"/>
    <property type="match status" value="1"/>
</dbReference>
<reference evidence="3 4" key="1">
    <citation type="submission" date="2016-10" db="EMBL/GenBank/DDBJ databases">
        <title>Draft genome sequences of four alkaliphilic bacteria belonging to the Anaerobacillus genus.</title>
        <authorList>
            <person name="Bassil N.M."/>
            <person name="Lloyd J.R."/>
        </authorList>
    </citation>
    <scope>NUCLEOTIDE SEQUENCE [LARGE SCALE GENOMIC DNA]</scope>
    <source>
        <strain evidence="3 4">DSM 15340</strain>
    </source>
</reference>
<keyword evidence="2" id="KW-1133">Transmembrane helix</keyword>
<dbReference type="OrthoDB" id="2991180at2"/>
<evidence type="ECO:0000313" key="3">
    <source>
        <dbReference type="EMBL" id="OIJ14454.1"/>
    </source>
</evidence>
<keyword evidence="1" id="KW-0175">Coiled coil</keyword>
<dbReference type="RefSeq" id="WP_071312622.1">
    <property type="nucleotide sequence ID" value="NZ_MLQQ01000007.1"/>
</dbReference>
<proteinExistence type="predicted"/>
<gene>
    <name evidence="3" type="ORF">BKP35_06795</name>
</gene>
<dbReference type="Proteomes" id="UP000180098">
    <property type="component" value="Unassembled WGS sequence"/>
</dbReference>
<feature type="transmembrane region" description="Helical" evidence="2">
    <location>
        <begin position="38"/>
        <end position="56"/>
    </location>
</feature>
<name>A0A1S2LQ53_9BACI</name>
<accession>A0A1S2LQ53</accession>
<dbReference type="InterPro" id="IPR039076">
    <property type="entry name" value="DivIC"/>
</dbReference>
<protein>
    <recommendedName>
        <fullName evidence="5">Cell division protein DIVIC</fullName>
    </recommendedName>
</protein>
<dbReference type="EMBL" id="MLQQ01000007">
    <property type="protein sequence ID" value="OIJ14454.1"/>
    <property type="molecule type" value="Genomic_DNA"/>
</dbReference>
<comment type="caution">
    <text evidence="3">The sequence shown here is derived from an EMBL/GenBank/DDBJ whole genome shotgun (WGS) entry which is preliminary data.</text>
</comment>
<keyword evidence="4" id="KW-1185">Reference proteome</keyword>
<organism evidence="3 4">
    <name type="scientific">Anaerobacillus arseniciselenatis</name>
    <dbReference type="NCBI Taxonomy" id="85682"/>
    <lineage>
        <taxon>Bacteria</taxon>
        <taxon>Bacillati</taxon>
        <taxon>Bacillota</taxon>
        <taxon>Bacilli</taxon>
        <taxon>Bacillales</taxon>
        <taxon>Bacillaceae</taxon>
        <taxon>Anaerobacillus</taxon>
    </lineage>
</organism>
<feature type="coiled-coil region" evidence="1">
    <location>
        <begin position="63"/>
        <end position="97"/>
    </location>
</feature>
<evidence type="ECO:0000256" key="2">
    <source>
        <dbReference type="SAM" id="Phobius"/>
    </source>
</evidence>
<dbReference type="PANTHER" id="PTHR40027">
    <property type="entry name" value="CELL DIVISION PROTEIN DIVIC"/>
    <property type="match status" value="1"/>
</dbReference>
<evidence type="ECO:0008006" key="5">
    <source>
        <dbReference type="Google" id="ProtNLM"/>
    </source>
</evidence>
<keyword evidence="2" id="KW-0472">Membrane</keyword>